<dbReference type="Gene3D" id="3.90.79.10">
    <property type="entry name" value="Nucleoside Triphosphate Pyrophosphohydrolase"/>
    <property type="match status" value="1"/>
</dbReference>
<dbReference type="PANTHER" id="PTHR13124:SF12">
    <property type="entry name" value="LARGE RIBOSOMAL SUBUNIT PROTEIN ML46"/>
    <property type="match status" value="1"/>
</dbReference>
<evidence type="ECO:0000313" key="3">
    <source>
        <dbReference type="Proteomes" id="UP001472866"/>
    </source>
</evidence>
<dbReference type="Proteomes" id="UP001472866">
    <property type="component" value="Chromosome 01"/>
</dbReference>
<accession>A0AAX4NY46</accession>
<keyword evidence="2" id="KW-0689">Ribosomal protein</keyword>
<evidence type="ECO:0000256" key="1">
    <source>
        <dbReference type="SAM" id="MobiDB-lite"/>
    </source>
</evidence>
<feature type="compositionally biased region" description="Basic and acidic residues" evidence="1">
    <location>
        <begin position="105"/>
        <end position="125"/>
    </location>
</feature>
<dbReference type="PANTHER" id="PTHR13124">
    <property type="entry name" value="39S RIBOSOMAL PROTEIN L46, MITOCHONDRIAL PRECURSOR-RELATED"/>
    <property type="match status" value="1"/>
</dbReference>
<protein>
    <submittedName>
        <fullName evidence="2">Mitochondrial ribosomal protein L46</fullName>
    </submittedName>
</protein>
<dbReference type="GO" id="GO:0003735">
    <property type="term" value="F:structural constituent of ribosome"/>
    <property type="evidence" value="ECO:0007669"/>
    <property type="project" value="InterPro"/>
</dbReference>
<dbReference type="EMBL" id="CP151501">
    <property type="protein sequence ID" value="WZN58758.1"/>
    <property type="molecule type" value="Genomic_DNA"/>
</dbReference>
<dbReference type="GO" id="GO:0005762">
    <property type="term" value="C:mitochondrial large ribosomal subunit"/>
    <property type="evidence" value="ECO:0007669"/>
    <property type="project" value="TreeGrafter"/>
</dbReference>
<sequence length="278" mass="30781">MRRAGCLAWRLLDRLQAKKTDPLAALRAQTEGCPNVLGGVLFVRMPLVLPPKPQWETEYLDWQREWHASKGRHRPWPEWLETGEGQAQGRGQAAGAAGGAEGEDDERREAAPLEQEADRTGDRRTTRRRLDAHLYLLLKGKQSDRWFFPSVRHEARETLRQTCERALGTYVDDKGIETFFVGNGPCGVLPAATAAAGDASVTATPDGDAEASVFLVPVELIKGTPKIAKAAAGEVSDFAWVAKDEMAEYFDGAEIREYLEKLLQDKSDYYGSGTSQTY</sequence>
<name>A0AAX4NY46_9CHLO</name>
<dbReference type="InterPro" id="IPR040008">
    <property type="entry name" value="Ribosomal_mL46"/>
</dbReference>
<keyword evidence="3" id="KW-1185">Reference proteome</keyword>
<dbReference type="AlphaFoldDB" id="A0AAX4NY46"/>
<reference evidence="2 3" key="1">
    <citation type="submission" date="2024-03" db="EMBL/GenBank/DDBJ databases">
        <title>Complete genome sequence of the green alga Chloropicon roscoffensis RCC1871.</title>
        <authorList>
            <person name="Lemieux C."/>
            <person name="Pombert J.-F."/>
            <person name="Otis C."/>
            <person name="Turmel M."/>
        </authorList>
    </citation>
    <scope>NUCLEOTIDE SEQUENCE [LARGE SCALE GENOMIC DNA]</scope>
    <source>
        <strain evidence="2 3">RCC1871</strain>
    </source>
</reference>
<evidence type="ECO:0000313" key="2">
    <source>
        <dbReference type="EMBL" id="WZN58758.1"/>
    </source>
</evidence>
<proteinExistence type="predicted"/>
<organism evidence="2 3">
    <name type="scientific">Chloropicon roscoffensis</name>
    <dbReference type="NCBI Taxonomy" id="1461544"/>
    <lineage>
        <taxon>Eukaryota</taxon>
        <taxon>Viridiplantae</taxon>
        <taxon>Chlorophyta</taxon>
        <taxon>Chloropicophyceae</taxon>
        <taxon>Chloropicales</taxon>
        <taxon>Chloropicaceae</taxon>
        <taxon>Chloropicon</taxon>
    </lineage>
</organism>
<feature type="compositionally biased region" description="Low complexity" evidence="1">
    <location>
        <begin position="86"/>
        <end position="95"/>
    </location>
</feature>
<gene>
    <name evidence="2" type="ORF">HKI87_01g02820</name>
</gene>
<feature type="region of interest" description="Disordered" evidence="1">
    <location>
        <begin position="86"/>
        <end position="125"/>
    </location>
</feature>
<keyword evidence="2" id="KW-0687">Ribonucleoprotein</keyword>